<feature type="compositionally biased region" description="Acidic residues" evidence="1">
    <location>
        <begin position="2309"/>
        <end position="2320"/>
    </location>
</feature>
<feature type="compositionally biased region" description="Basic residues" evidence="1">
    <location>
        <begin position="1925"/>
        <end position="1939"/>
    </location>
</feature>
<dbReference type="Pfam" id="PF12572">
    <property type="entry name" value="DUF3752"/>
    <property type="match status" value="1"/>
</dbReference>
<feature type="region of interest" description="Disordered" evidence="1">
    <location>
        <begin position="1"/>
        <end position="25"/>
    </location>
</feature>
<feature type="region of interest" description="Disordered" evidence="1">
    <location>
        <begin position="894"/>
        <end position="978"/>
    </location>
</feature>
<dbReference type="PANTHER" id="PTHR46370">
    <property type="entry name" value="GPALPP MOTIFS-CONTAINING PROTEIN 1"/>
    <property type="match status" value="1"/>
</dbReference>
<feature type="region of interest" description="Disordered" evidence="1">
    <location>
        <begin position="2736"/>
        <end position="2777"/>
    </location>
</feature>
<feature type="compositionally biased region" description="Basic residues" evidence="1">
    <location>
        <begin position="207"/>
        <end position="223"/>
    </location>
</feature>
<gene>
    <name evidence="3" type="ORF">C0Q70_21719</name>
</gene>
<feature type="compositionally biased region" description="Basic residues" evidence="1">
    <location>
        <begin position="1639"/>
        <end position="1659"/>
    </location>
</feature>
<feature type="compositionally biased region" description="Acidic residues" evidence="1">
    <location>
        <begin position="2069"/>
        <end position="2090"/>
    </location>
</feature>
<feature type="compositionally biased region" description="Polar residues" evidence="1">
    <location>
        <begin position="1204"/>
        <end position="1215"/>
    </location>
</feature>
<feature type="compositionally biased region" description="Basic residues" evidence="1">
    <location>
        <begin position="2103"/>
        <end position="2112"/>
    </location>
</feature>
<dbReference type="STRING" id="400727.A0A2T7NDD4"/>
<evidence type="ECO:0000313" key="4">
    <source>
        <dbReference type="Proteomes" id="UP000245119"/>
    </source>
</evidence>
<feature type="region of interest" description="Disordered" evidence="1">
    <location>
        <begin position="1412"/>
        <end position="1837"/>
    </location>
</feature>
<feature type="compositionally biased region" description="Basic and acidic residues" evidence="1">
    <location>
        <begin position="2321"/>
        <end position="2367"/>
    </location>
</feature>
<reference evidence="3 4" key="1">
    <citation type="submission" date="2018-04" db="EMBL/GenBank/DDBJ databases">
        <title>The genome of golden apple snail Pomacea canaliculata provides insight into stress tolerance and invasive adaptation.</title>
        <authorList>
            <person name="Liu C."/>
            <person name="Liu B."/>
            <person name="Ren Y."/>
            <person name="Zhang Y."/>
            <person name="Wang H."/>
            <person name="Li S."/>
            <person name="Jiang F."/>
            <person name="Yin L."/>
            <person name="Zhang G."/>
            <person name="Qian W."/>
            <person name="Fan W."/>
        </authorList>
    </citation>
    <scope>NUCLEOTIDE SEQUENCE [LARGE SCALE GENOMIC DNA]</scope>
    <source>
        <strain evidence="3">SZHN2017</strain>
        <tissue evidence="3">Muscle</tissue>
    </source>
</reference>
<feature type="compositionally biased region" description="Basic and acidic residues" evidence="1">
    <location>
        <begin position="2015"/>
        <end position="2024"/>
    </location>
</feature>
<feature type="compositionally biased region" description="Basic and acidic residues" evidence="1">
    <location>
        <begin position="548"/>
        <end position="559"/>
    </location>
</feature>
<feature type="compositionally biased region" description="Basic and acidic residues" evidence="1">
    <location>
        <begin position="787"/>
        <end position="806"/>
    </location>
</feature>
<feature type="compositionally biased region" description="Basic and acidic residues" evidence="1">
    <location>
        <begin position="1535"/>
        <end position="1551"/>
    </location>
</feature>
<feature type="compositionally biased region" description="Basic and acidic residues" evidence="1">
    <location>
        <begin position="1462"/>
        <end position="1490"/>
    </location>
</feature>
<feature type="region of interest" description="Disordered" evidence="1">
    <location>
        <begin position="1979"/>
        <end position="2367"/>
    </location>
</feature>
<feature type="compositionally biased region" description="Pro residues" evidence="1">
    <location>
        <begin position="1985"/>
        <end position="1994"/>
    </location>
</feature>
<feature type="compositionally biased region" description="Low complexity" evidence="1">
    <location>
        <begin position="2479"/>
        <end position="2488"/>
    </location>
</feature>
<feature type="compositionally biased region" description="Basic and acidic residues" evidence="1">
    <location>
        <begin position="1034"/>
        <end position="1052"/>
    </location>
</feature>
<dbReference type="OrthoDB" id="73491at2759"/>
<feature type="region of interest" description="Disordered" evidence="1">
    <location>
        <begin position="1900"/>
        <end position="1955"/>
    </location>
</feature>
<feature type="region of interest" description="Disordered" evidence="1">
    <location>
        <begin position="2380"/>
        <end position="2488"/>
    </location>
</feature>
<feature type="compositionally biased region" description="Acidic residues" evidence="1">
    <location>
        <begin position="1782"/>
        <end position="1813"/>
    </location>
</feature>
<feature type="compositionally biased region" description="Basic and acidic residues" evidence="1">
    <location>
        <begin position="99"/>
        <end position="117"/>
    </location>
</feature>
<dbReference type="InterPro" id="IPR022226">
    <property type="entry name" value="DUF3752"/>
</dbReference>
<feature type="region of interest" description="Disordered" evidence="1">
    <location>
        <begin position="772"/>
        <end position="806"/>
    </location>
</feature>
<feature type="compositionally biased region" description="Basic residues" evidence="1">
    <location>
        <begin position="1737"/>
        <end position="1749"/>
    </location>
</feature>
<organism evidence="3 4">
    <name type="scientific">Pomacea canaliculata</name>
    <name type="common">Golden apple snail</name>
    <dbReference type="NCBI Taxonomy" id="400727"/>
    <lineage>
        <taxon>Eukaryota</taxon>
        <taxon>Metazoa</taxon>
        <taxon>Spiralia</taxon>
        <taxon>Lophotrochozoa</taxon>
        <taxon>Mollusca</taxon>
        <taxon>Gastropoda</taxon>
        <taxon>Caenogastropoda</taxon>
        <taxon>Architaenioglossa</taxon>
        <taxon>Ampullarioidea</taxon>
        <taxon>Ampullariidae</taxon>
        <taxon>Pomacea</taxon>
    </lineage>
</organism>
<feature type="compositionally biased region" description="Basic and acidic residues" evidence="1">
    <location>
        <begin position="576"/>
        <end position="586"/>
    </location>
</feature>
<dbReference type="EMBL" id="PZQS01000014">
    <property type="protein sequence ID" value="PVD19155.1"/>
    <property type="molecule type" value="Genomic_DNA"/>
</dbReference>
<feature type="compositionally biased region" description="Basic and acidic residues" evidence="1">
    <location>
        <begin position="1564"/>
        <end position="1592"/>
    </location>
</feature>
<feature type="compositionally biased region" description="Basic and acidic residues" evidence="1">
    <location>
        <begin position="2292"/>
        <end position="2304"/>
    </location>
</feature>
<feature type="compositionally biased region" description="Basic and acidic residues" evidence="1">
    <location>
        <begin position="224"/>
        <end position="235"/>
    </location>
</feature>
<comment type="caution">
    <text evidence="3">The sequence shown here is derived from an EMBL/GenBank/DDBJ whole genome shotgun (WGS) entry which is preliminary data.</text>
</comment>
<feature type="compositionally biased region" description="Basic residues" evidence="1">
    <location>
        <begin position="1601"/>
        <end position="1619"/>
    </location>
</feature>
<feature type="domain" description="DUF3752" evidence="2">
    <location>
        <begin position="122"/>
        <end position="246"/>
    </location>
</feature>
<protein>
    <recommendedName>
        <fullName evidence="2">DUF3752 domain-containing protein</fullName>
    </recommendedName>
</protein>
<feature type="compositionally biased region" description="Basic and acidic residues" evidence="1">
    <location>
        <begin position="1221"/>
        <end position="1238"/>
    </location>
</feature>
<feature type="compositionally biased region" description="Acidic residues" evidence="1">
    <location>
        <begin position="1907"/>
        <end position="1916"/>
    </location>
</feature>
<feature type="compositionally biased region" description="Basic and acidic residues" evidence="1">
    <location>
        <begin position="428"/>
        <end position="447"/>
    </location>
</feature>
<feature type="compositionally biased region" description="Basic and acidic residues" evidence="1">
    <location>
        <begin position="1439"/>
        <end position="1453"/>
    </location>
</feature>
<feature type="compositionally biased region" description="Basic and acidic residues" evidence="1">
    <location>
        <begin position="143"/>
        <end position="164"/>
    </location>
</feature>
<evidence type="ECO:0000259" key="2">
    <source>
        <dbReference type="Pfam" id="PF12572"/>
    </source>
</evidence>
<feature type="compositionally biased region" description="Acidic residues" evidence="1">
    <location>
        <begin position="2050"/>
        <end position="2062"/>
    </location>
</feature>
<feature type="compositionally biased region" description="Basic and acidic residues" evidence="1">
    <location>
        <begin position="1191"/>
        <end position="1203"/>
    </location>
</feature>
<evidence type="ECO:0000313" key="3">
    <source>
        <dbReference type="EMBL" id="PVD19155.1"/>
    </source>
</evidence>
<feature type="compositionally biased region" description="Polar residues" evidence="1">
    <location>
        <begin position="130"/>
        <end position="142"/>
    </location>
</feature>
<feature type="compositionally biased region" description="Basic residues" evidence="1">
    <location>
        <begin position="2137"/>
        <end position="2151"/>
    </location>
</feature>
<feature type="region of interest" description="Disordered" evidence="1">
    <location>
        <begin position="1005"/>
        <end position="1079"/>
    </location>
</feature>
<feature type="region of interest" description="Disordered" evidence="1">
    <location>
        <begin position="491"/>
        <end position="593"/>
    </location>
</feature>
<accession>A0A2T7NDD4</accession>
<evidence type="ECO:0000256" key="1">
    <source>
        <dbReference type="SAM" id="MobiDB-lite"/>
    </source>
</evidence>
<dbReference type="InterPro" id="IPR046331">
    <property type="entry name" value="GPAM1-like"/>
</dbReference>
<feature type="compositionally biased region" description="Basic and acidic residues" evidence="1">
    <location>
        <begin position="922"/>
        <end position="953"/>
    </location>
</feature>
<feature type="compositionally biased region" description="Acidic residues" evidence="1">
    <location>
        <begin position="2267"/>
        <end position="2283"/>
    </location>
</feature>
<feature type="region of interest" description="Disordered" evidence="1">
    <location>
        <begin position="1152"/>
        <end position="1238"/>
    </location>
</feature>
<feature type="compositionally biased region" description="Basic residues" evidence="1">
    <location>
        <begin position="2418"/>
        <end position="2435"/>
    </location>
</feature>
<keyword evidence="4" id="KW-1185">Reference proteome</keyword>
<feature type="compositionally biased region" description="Low complexity" evidence="1">
    <location>
        <begin position="1696"/>
        <end position="1710"/>
    </location>
</feature>
<feature type="compositionally biased region" description="Acidic residues" evidence="1">
    <location>
        <begin position="2157"/>
        <end position="2169"/>
    </location>
</feature>
<feature type="compositionally biased region" description="Basic residues" evidence="1">
    <location>
        <begin position="2183"/>
        <end position="2194"/>
    </location>
</feature>
<name>A0A2T7NDD4_POMCA</name>
<feature type="compositionally biased region" description="Basic and acidic residues" evidence="1">
    <location>
        <begin position="1301"/>
        <end position="1325"/>
    </location>
</feature>
<proteinExistence type="predicted"/>
<feature type="region of interest" description="Disordered" evidence="1">
    <location>
        <begin position="91"/>
        <end position="235"/>
    </location>
</feature>
<feature type="compositionally biased region" description="Basic and acidic residues" evidence="1">
    <location>
        <begin position="2388"/>
        <end position="2403"/>
    </location>
</feature>
<feature type="compositionally biased region" description="Basic and acidic residues" evidence="1">
    <location>
        <begin position="171"/>
        <end position="184"/>
    </location>
</feature>
<dbReference type="Proteomes" id="UP000245119">
    <property type="component" value="Linkage Group LG14"/>
</dbReference>
<feature type="region of interest" description="Disordered" evidence="1">
    <location>
        <begin position="428"/>
        <end position="462"/>
    </location>
</feature>
<sequence length="2777" mass="309537">MIGPSLPSGFMKQEHMETETSGNVAEETSAAVAAIGSEIPQQGTESLSTSTGVITANYVAGTEGEGLGTIGPLVSEMSHGDEVVQAAEEFERRSRKMKDHLTIKAEAEPGPSKREEWMTELPPEMGKNFGLTTRTFSKGTGSDSKDRSDWTDTPADKVKKERDGKSKKRKKDETVEKNISKRDAQLQQQVEEYNKKKRPESLVEMHQKHKKKKKKKEKKKKDKEKREGKESKTERRPFDRDEDLKFCFYFSERDGWEVERFGYRHAQLSTKLRILKNLLECQFDYNVKFKEKVNELCPEEMRFLPAGRDKDGMTYWYLLDKDLNVFVYREEPDDENAESWKLVCSDRHQLAQLVDRLKNNTQKALKEEGKDDRCSIFTDESKSTSKEGSPAAEEKLADIKPLKIKLGDVSVQAFSGTCEVPTVSDVKLENNRDTEKNSENVRKETPRSNKAGSENDTVKSEVKVKQERLEAYPISETTVVGKSAIKITDGQSCYKDSKVKEQIKKRKKNKDQEAHSAGSSKTIKKVEKEQPQEKPPAVHENAASNETKGSDVYDREKKNVSLGESTEASKELAVNGEEKLNDKTAENRAFNNLEDSDKRDKKCCVLSSNSAENNIEQIGPLDLSDCEARNRTLLPVTEGKDGKDNFKEMTCGYQGEKEEEKMLLSHVDGERVCEIHEEVQAITEVPVEKEVDSRVISTDVIDFAERAKDMDCLIKVTDSSEVKEKEKCVQQDCSNDRTLSLTEFQNQTSCVQEENSAAVKVSPPPIALSVLPQNIKKEDEEQSVSEESQKGEGKENVLEKIEENDEVQKLDTCESTFAQEQAYARDSKHQDQEKLLKTLVTSETVCKGDVSVEAVSTKSSKAGLQTILEKLTESKQMDNNELHETKSMDTAAALDHKAEPSVQATDLDSKKEGKVTVESCENLDKSEVVKLEKSKHDNSGARQDSKDYTRGETSEGVILTQADTTEKESGLAISHPTEHVDEPCQKFSSVTGAKLEEKCHLVSDELANSGTKAKNASEKEPEMQADADSSAKISTEKSIESLEQFDLDKSLEKAASSGKPDLKIPQNMREEQESTGDFVNIEQVNHEKYICFEDSEKALQIKGGNQLEATCVSEQTESECQKLPEHQEGKSSEMQISPEAAVVAVAECISQRSDANDSSEVVVPKVEEKESVESTKQSVEQAAEKQVMSESVREQGEMSRSEVRLNQSDGKNSESVLGRTAVEKSASEIMSKSEDSAVLDEKKCFGKDEEVDYLESARVVPSDAENEKLQWTEEKAMDLSCKAAWVNIDGLENHGSGKSTLEIDERTEAGNKAGDESVNMSKEETSFTGEQVTENKVEAKKQDNIVNVDLASIETANTDDYRVASSKVSGESQIVKAELTSTDELNKTISVVSSSEAATQNEVYKTEKIAKHASDKVEEGQSGEIDGSKSKVNGGRNLQETESKPQKTCEIKGRKVKRARKKQGDKGNEKVVSDKDSDTLNAKVEGEQNHVDNNQVMNDAESVKSKKKSRRPGKQAKKVAEKNDIENNIQAGGSETKENSKLLEKDEKVEGEQEDGVSVVISKITEDARNKGMVNGHHEATEEVFEDNKDKPPCTPALKGRSVKRGRGGKKGGAKVRKRSAPEAASDDTNSEPAEKQAKRGGIRRGKAAARGRSNRKTTKASESSSDSDVPLSRVRGSKGRETSKTAKSSKKKKTALALEDGFSSSSDDSPLSRACKKKKIVGEDSSDFEPEEPVAPKKKDRKTLKKKTPGAAHKEMESAEETISTRRSLRLQNIKKKEPEPEPELSSEDQSVEDESSEMCLSTEEDSGDEDFSPQGRNRLRQAALKSKKKEEEVPVDDTPCLICEKCTHPDMNKLIERLSEYLHVLETSSRKKERLVRRRERLAFVGISLDNILKEEKKPVKQEYISEEEEEEEEKYSYQPSRKVSHNPGNKHKRYKVHSRDESPLPEEVYAKRSCRTRSNVSYQFKEFDELINQAIEEDIKLPKPPRPPKPPGISRGKDMSNILGMDSDEEKEMLRKQKEEQLAAELVDGRPPPIIKKKPRRRLTTLDSDDNQEEEDESEEFKLSESDEDSEASAEPSLEEEDLSDESGDWKPQRTWYNKATRKSSRNRNRQSQWSRYDDDFVVDDEYDSDERANKRRSTRNSSKRRIRYKDWESETEESMETDDTEASLSSVDSEDSVVKRKRNNKKPRKKFCSDSESSGSEYMVRISQKKKRRVESSESEEDNKSRKPTKSGTADSVKASKVPPPVAVTSQKSKCGPRKPQFSDDDSETEIEKDEEEEEVVPRKRKNVLRDSSSEEEKGVCADNGDNEETEIEEDEGKTVESFAKKESLEPKEEQTAVDQEKPTEKKEQISEESVTADKLESFDKRLPVVKLIKVVTGMQTTHVAEKTEPEAKPEKTSAEESEQQVQDSEKVSKKVSKSKSKSKGKGTVKTKKSEVQVLEEGREEDGQSKSAVVEAPSAEKPEAGTGTDAGGPLSSQASQTASTTKGAMPNFLNVDEVKESPQAALVHPSPLPCLPERMPAPGEVGFRYPGGGDFRHPMEGGFQSPPYDPRFQTPEGQELRSRGFQGPFCHGPYPLLGEQFRGSVPENFQPPGSSDYFHPQGMNSFGPHGQPGQVPRPEGFKQIPQRQERFPACGPEGFRPSHPEGFHPGGPYPPFHGSPQHFYPSASQPFQGHPPTGYGMYPHRFPPGLVQGPFGPGPHPNTNNFHPMGTALSQVPGVPPAGRGGFMIDNLLRSSSSGHSFTEEIPPPPPAQAHMTPPQMTPPHDVLVKSDD</sequence>
<dbReference type="PANTHER" id="PTHR46370:SF1">
    <property type="entry name" value="GPALPP MOTIFS-CONTAINING PROTEIN 1"/>
    <property type="match status" value="1"/>
</dbReference>
<feature type="region of interest" description="Disordered" evidence="1">
    <location>
        <begin position="1294"/>
        <end position="1333"/>
    </location>
</feature>
<feature type="compositionally biased region" description="Acidic residues" evidence="1">
    <location>
        <begin position="2123"/>
        <end position="2132"/>
    </location>
</feature>
<feature type="compositionally biased region" description="Basic residues" evidence="1">
    <location>
        <begin position="1505"/>
        <end position="1517"/>
    </location>
</feature>